<feature type="region of interest" description="Disordered" evidence="1">
    <location>
        <begin position="230"/>
        <end position="252"/>
    </location>
</feature>
<name>A0A194S439_RHOGW</name>
<dbReference type="RefSeq" id="XP_018271338.1">
    <property type="nucleotide sequence ID" value="XM_018416761.1"/>
</dbReference>
<protein>
    <submittedName>
        <fullName evidence="2">Uncharacterized protein</fullName>
    </submittedName>
</protein>
<accession>A0A194S439</accession>
<feature type="compositionally biased region" description="Basic residues" evidence="1">
    <location>
        <begin position="14"/>
        <end position="24"/>
    </location>
</feature>
<feature type="region of interest" description="Disordered" evidence="1">
    <location>
        <begin position="1"/>
        <end position="43"/>
    </location>
</feature>
<dbReference type="AlphaFoldDB" id="A0A194S439"/>
<evidence type="ECO:0000256" key="1">
    <source>
        <dbReference type="SAM" id="MobiDB-lite"/>
    </source>
</evidence>
<sequence>GCSPAEPPGGPRRPLSRQVRRPRQPVRPEPVRGRPRPARHVRPAGLLLAACTRRRREPDALPVPEPVPGDRVPVLDGRVQPLAGLCGVPARGAVPVDPVDRLGCQLHHEQHQRRPGVPVRVPGRRRDPAVGLAEQRQRSALGRPDLPQRLRQPADVLVLVVDDVSASNRHVRLHRVVGQADGHERACGRHLGRAGRAQHGQVGHGCAPRRPDPCRRHHARRRRCVRLPAQKAAPVPRSRAQARLVGRAARARRPPPVRRLGRHLVDCRLQQQHGRRRRRRRQRLHEAEGLRRVGLCGPAGSSATVVDGAQLHDQLGVDGRACRRVRRPPRLPRVDPVLGVDRVRHAHALERVQLRPERRLVPRPRRRVACRHDGAPPPRRRRRVDLAIRRHPPSCPLPHHDARQHPLGAARPGVVIVGLRALVLDLFAQREHDALVDRRRRRRRRRWAGGRVVAHDARARRGVVAHDGELAGRAAEQQWGDVWRGARGRRGRRRRRGLERAGLAKAVV</sequence>
<reference evidence="2 3" key="1">
    <citation type="journal article" date="2015" name="Front. Microbiol.">
        <title>Genome sequence of the plant growth promoting endophytic yeast Rhodotorula graminis WP1.</title>
        <authorList>
            <person name="Firrincieli A."/>
            <person name="Otillar R."/>
            <person name="Salamov A."/>
            <person name="Schmutz J."/>
            <person name="Khan Z."/>
            <person name="Redman R.S."/>
            <person name="Fleck N.D."/>
            <person name="Lindquist E."/>
            <person name="Grigoriev I.V."/>
            <person name="Doty S.L."/>
        </authorList>
    </citation>
    <scope>NUCLEOTIDE SEQUENCE [LARGE SCALE GENOMIC DNA]</scope>
    <source>
        <strain evidence="2 3">WP1</strain>
    </source>
</reference>
<feature type="region of interest" description="Disordered" evidence="1">
    <location>
        <begin position="194"/>
        <end position="214"/>
    </location>
</feature>
<dbReference type="Proteomes" id="UP000053890">
    <property type="component" value="Unassembled WGS sequence"/>
</dbReference>
<organism evidence="2 3">
    <name type="scientific">Rhodotorula graminis (strain WP1)</name>
    <dbReference type="NCBI Taxonomy" id="578459"/>
    <lineage>
        <taxon>Eukaryota</taxon>
        <taxon>Fungi</taxon>
        <taxon>Dikarya</taxon>
        <taxon>Basidiomycota</taxon>
        <taxon>Pucciniomycotina</taxon>
        <taxon>Microbotryomycetes</taxon>
        <taxon>Sporidiobolales</taxon>
        <taxon>Sporidiobolaceae</taxon>
        <taxon>Rhodotorula</taxon>
    </lineage>
</organism>
<feature type="non-terminal residue" evidence="2">
    <location>
        <position position="1"/>
    </location>
</feature>
<proteinExistence type="predicted"/>
<gene>
    <name evidence="2" type="ORF">RHOBADRAFT_53282</name>
</gene>
<keyword evidence="3" id="KW-1185">Reference proteome</keyword>
<feature type="region of interest" description="Disordered" evidence="1">
    <location>
        <begin position="108"/>
        <end position="142"/>
    </location>
</feature>
<dbReference type="EMBL" id="KQ474078">
    <property type="protein sequence ID" value="KPV75289.1"/>
    <property type="molecule type" value="Genomic_DNA"/>
</dbReference>
<feature type="compositionally biased region" description="Low complexity" evidence="1">
    <location>
        <begin position="239"/>
        <end position="248"/>
    </location>
</feature>
<feature type="compositionally biased region" description="Pro residues" evidence="1">
    <location>
        <begin position="1"/>
        <end position="11"/>
    </location>
</feature>
<evidence type="ECO:0000313" key="2">
    <source>
        <dbReference type="EMBL" id="KPV75289.1"/>
    </source>
</evidence>
<dbReference type="GeneID" id="28977209"/>
<evidence type="ECO:0000313" key="3">
    <source>
        <dbReference type="Proteomes" id="UP000053890"/>
    </source>
</evidence>
<feature type="compositionally biased region" description="Basic residues" evidence="1">
    <location>
        <begin position="33"/>
        <end position="42"/>
    </location>
</feature>